<comment type="caution">
    <text evidence="2">The sequence shown here is derived from an EMBL/GenBank/DDBJ whole genome shotgun (WGS) entry which is preliminary data.</text>
</comment>
<feature type="region of interest" description="Disordered" evidence="1">
    <location>
        <begin position="134"/>
        <end position="203"/>
    </location>
</feature>
<dbReference type="Proteomes" id="UP001583172">
    <property type="component" value="Unassembled WGS sequence"/>
</dbReference>
<feature type="compositionally biased region" description="Low complexity" evidence="1">
    <location>
        <begin position="8"/>
        <end position="22"/>
    </location>
</feature>
<feature type="compositionally biased region" description="Low complexity" evidence="1">
    <location>
        <begin position="69"/>
        <end position="85"/>
    </location>
</feature>
<evidence type="ECO:0000313" key="2">
    <source>
        <dbReference type="EMBL" id="KAL1839296.1"/>
    </source>
</evidence>
<feature type="compositionally biased region" description="Polar residues" evidence="1">
    <location>
        <begin position="86"/>
        <end position="98"/>
    </location>
</feature>
<name>A0ABR3VDT7_HUMIN</name>
<dbReference type="EMBL" id="JAZGSY010000165">
    <property type="protein sequence ID" value="KAL1839296.1"/>
    <property type="molecule type" value="Genomic_DNA"/>
</dbReference>
<reference evidence="2 3" key="1">
    <citation type="journal article" date="2024" name="Commun. Biol.">
        <title>Comparative genomic analysis of thermophilic fungi reveals convergent evolutionary adaptations and gene losses.</title>
        <authorList>
            <person name="Steindorff A.S."/>
            <person name="Aguilar-Pontes M.V."/>
            <person name="Robinson A.J."/>
            <person name="Andreopoulos B."/>
            <person name="LaButti K."/>
            <person name="Kuo A."/>
            <person name="Mondo S."/>
            <person name="Riley R."/>
            <person name="Otillar R."/>
            <person name="Haridas S."/>
            <person name="Lipzen A."/>
            <person name="Grimwood J."/>
            <person name="Schmutz J."/>
            <person name="Clum A."/>
            <person name="Reid I.D."/>
            <person name="Moisan M.C."/>
            <person name="Butler G."/>
            <person name="Nguyen T.T.M."/>
            <person name="Dewar K."/>
            <person name="Conant G."/>
            <person name="Drula E."/>
            <person name="Henrissat B."/>
            <person name="Hansel C."/>
            <person name="Singer S."/>
            <person name="Hutchinson M.I."/>
            <person name="de Vries R.P."/>
            <person name="Natvig D.O."/>
            <person name="Powell A.J."/>
            <person name="Tsang A."/>
            <person name="Grigoriev I.V."/>
        </authorList>
    </citation>
    <scope>NUCLEOTIDE SEQUENCE [LARGE SCALE GENOMIC DNA]</scope>
    <source>
        <strain evidence="2 3">CBS 620.91</strain>
    </source>
</reference>
<evidence type="ECO:0000256" key="1">
    <source>
        <dbReference type="SAM" id="MobiDB-lite"/>
    </source>
</evidence>
<gene>
    <name evidence="2" type="ORF">VTJ49DRAFT_1659</name>
</gene>
<keyword evidence="3" id="KW-1185">Reference proteome</keyword>
<proteinExistence type="predicted"/>
<feature type="region of interest" description="Disordered" evidence="1">
    <location>
        <begin position="1"/>
        <end position="121"/>
    </location>
</feature>
<protein>
    <submittedName>
        <fullName evidence="2">Uncharacterized protein</fullName>
    </submittedName>
</protein>
<organism evidence="2 3">
    <name type="scientific">Humicola insolens</name>
    <name type="common">Soft-rot fungus</name>
    <dbReference type="NCBI Taxonomy" id="85995"/>
    <lineage>
        <taxon>Eukaryota</taxon>
        <taxon>Fungi</taxon>
        <taxon>Dikarya</taxon>
        <taxon>Ascomycota</taxon>
        <taxon>Pezizomycotina</taxon>
        <taxon>Sordariomycetes</taxon>
        <taxon>Sordariomycetidae</taxon>
        <taxon>Sordariales</taxon>
        <taxon>Chaetomiaceae</taxon>
        <taxon>Mycothermus</taxon>
    </lineage>
</organism>
<sequence length="227" mass="23543">MAPRTNPTKTSDAAPTATTTTVKKFELPALNLEFGSLTDGTDIPPPLPSPVKEEAVPTPPETPADQQKAKQANGGTNGAAKAGTTSPQSEAASDTSAAGTKRRAEDTPASPTLSSRPGSIRRLFSRGLLNAAYANGDDASSLASPTERPRSRGGNSTAGSRKAKRASGWFGRLRGVNDSAPLSPPATDDKKPTGPPPPMIPELSELNQKLGIENDVSFGNDLFKDIK</sequence>
<accession>A0ABR3VDT7</accession>
<evidence type="ECO:0000313" key="3">
    <source>
        <dbReference type="Proteomes" id="UP001583172"/>
    </source>
</evidence>